<dbReference type="Gene3D" id="3.40.50.300">
    <property type="entry name" value="P-loop containing nucleotide triphosphate hydrolases"/>
    <property type="match status" value="1"/>
</dbReference>
<accession>A0ABY8MKN5</accession>
<evidence type="ECO:0000256" key="8">
    <source>
        <dbReference type="ARBA" id="ARBA00022840"/>
    </source>
</evidence>
<evidence type="ECO:0000256" key="4">
    <source>
        <dbReference type="ARBA" id="ARBA00022490"/>
    </source>
</evidence>
<evidence type="ECO:0000256" key="6">
    <source>
        <dbReference type="ARBA" id="ARBA00022741"/>
    </source>
</evidence>
<dbReference type="InterPro" id="IPR011892">
    <property type="entry name" value="Cyt_kin_arch"/>
</dbReference>
<comment type="similarity">
    <text evidence="2">Belongs to the cytidylate kinase family. Type 2 subfamily.</text>
</comment>
<evidence type="ECO:0000256" key="2">
    <source>
        <dbReference type="ARBA" id="ARBA00011005"/>
    </source>
</evidence>
<keyword evidence="12" id="KW-1185">Reference proteome</keyword>
<dbReference type="Pfam" id="PF13189">
    <property type="entry name" value="Cytidylate_kin2"/>
    <property type="match status" value="1"/>
</dbReference>
<dbReference type="EC" id="2.7.4.25" evidence="3"/>
<dbReference type="InterPro" id="IPR011994">
    <property type="entry name" value="Cytidylate_kinase_dom"/>
</dbReference>
<evidence type="ECO:0000313" key="11">
    <source>
        <dbReference type="EMBL" id="WGK70376.1"/>
    </source>
</evidence>
<keyword evidence="8" id="KW-0067">ATP-binding</keyword>
<dbReference type="SUPFAM" id="SSF52540">
    <property type="entry name" value="P-loop containing nucleoside triphosphate hydrolases"/>
    <property type="match status" value="1"/>
</dbReference>
<evidence type="ECO:0000313" key="12">
    <source>
        <dbReference type="Proteomes" id="UP001228690"/>
    </source>
</evidence>
<keyword evidence="4" id="KW-0963">Cytoplasm</keyword>
<organism evidence="11 12">
    <name type="scientific">Candidatus Haliotispira prima</name>
    <dbReference type="NCBI Taxonomy" id="3034016"/>
    <lineage>
        <taxon>Bacteria</taxon>
        <taxon>Pseudomonadati</taxon>
        <taxon>Spirochaetota</taxon>
        <taxon>Spirochaetia</taxon>
        <taxon>Spirochaetales</taxon>
        <taxon>Spirochaetaceae</taxon>
        <taxon>Candidatus Haliotispira</taxon>
    </lineage>
</organism>
<keyword evidence="7 11" id="KW-0418">Kinase</keyword>
<comment type="catalytic activity">
    <reaction evidence="9">
        <text>dCMP + ATP = dCDP + ADP</text>
        <dbReference type="Rhea" id="RHEA:25094"/>
        <dbReference type="ChEBI" id="CHEBI:30616"/>
        <dbReference type="ChEBI" id="CHEBI:57566"/>
        <dbReference type="ChEBI" id="CHEBI:58593"/>
        <dbReference type="ChEBI" id="CHEBI:456216"/>
        <dbReference type="EC" id="2.7.4.25"/>
    </reaction>
</comment>
<dbReference type="CDD" id="cd02020">
    <property type="entry name" value="CMPK"/>
    <property type="match status" value="1"/>
</dbReference>
<reference evidence="11 12" key="1">
    <citation type="submission" date="2023-04" db="EMBL/GenBank/DDBJ databases">
        <title>Spirochaete genome identified in red abalone sample constitutes a novel genus.</title>
        <authorList>
            <person name="Sharma S.P."/>
            <person name="Purcell C.M."/>
            <person name="Hyde J.R."/>
            <person name="Severin A.J."/>
        </authorList>
    </citation>
    <scope>NUCLEOTIDE SEQUENCE [LARGE SCALE GENOMIC DNA]</scope>
    <source>
        <strain evidence="11 12">SP-2023</strain>
    </source>
</reference>
<sequence>MSYDDCESRGETGEETGYGSARLKEIIHPDRINAITISGRSGCGNTTVNRLVAEKLGLEGINYTMRNYAKEQGVGLEELSRQAEENPDIDCMVDRRQVEICLKEQNVVLSSRLAIWLLPQAALKVYLYAPLEVRSRRIQEREGGSPEEQLRKTEARDLGDAERYRKLYRIVTDHFFFADLIINTETFDQYQVANMITLAYSLRRQKQA</sequence>
<dbReference type="NCBIfam" id="TIGR02173">
    <property type="entry name" value="cyt_kin_arch"/>
    <property type="match status" value="1"/>
</dbReference>
<keyword evidence="5" id="KW-0808">Transferase</keyword>
<comment type="catalytic activity">
    <reaction evidence="10">
        <text>CMP + ATP = CDP + ADP</text>
        <dbReference type="Rhea" id="RHEA:11600"/>
        <dbReference type="ChEBI" id="CHEBI:30616"/>
        <dbReference type="ChEBI" id="CHEBI:58069"/>
        <dbReference type="ChEBI" id="CHEBI:60377"/>
        <dbReference type="ChEBI" id="CHEBI:456216"/>
        <dbReference type="EC" id="2.7.4.25"/>
    </reaction>
</comment>
<dbReference type="EMBL" id="CP123443">
    <property type="protein sequence ID" value="WGK70376.1"/>
    <property type="molecule type" value="Genomic_DNA"/>
</dbReference>
<evidence type="ECO:0000256" key="5">
    <source>
        <dbReference type="ARBA" id="ARBA00022679"/>
    </source>
</evidence>
<keyword evidence="6" id="KW-0547">Nucleotide-binding</keyword>
<name>A0ABY8MKN5_9SPIO</name>
<evidence type="ECO:0000256" key="3">
    <source>
        <dbReference type="ARBA" id="ARBA00012906"/>
    </source>
</evidence>
<dbReference type="InterPro" id="IPR027417">
    <property type="entry name" value="P-loop_NTPase"/>
</dbReference>
<protein>
    <recommendedName>
        <fullName evidence="3">(d)CMP kinase</fullName>
        <ecNumber evidence="3">2.7.4.25</ecNumber>
    </recommendedName>
</protein>
<evidence type="ECO:0000256" key="10">
    <source>
        <dbReference type="ARBA" id="ARBA00048478"/>
    </source>
</evidence>
<evidence type="ECO:0000256" key="7">
    <source>
        <dbReference type="ARBA" id="ARBA00022777"/>
    </source>
</evidence>
<evidence type="ECO:0000256" key="9">
    <source>
        <dbReference type="ARBA" id="ARBA00047615"/>
    </source>
</evidence>
<proteinExistence type="inferred from homology"/>
<gene>
    <name evidence="11" type="ORF">P0082_05810</name>
</gene>
<dbReference type="RefSeq" id="WP_326928587.1">
    <property type="nucleotide sequence ID" value="NZ_CP123443.1"/>
</dbReference>
<dbReference type="GO" id="GO:0016301">
    <property type="term" value="F:kinase activity"/>
    <property type="evidence" value="ECO:0007669"/>
    <property type="project" value="UniProtKB-KW"/>
</dbReference>
<comment type="subcellular location">
    <subcellularLocation>
        <location evidence="1">Cytoplasm</location>
    </subcellularLocation>
</comment>
<dbReference type="Proteomes" id="UP001228690">
    <property type="component" value="Chromosome"/>
</dbReference>
<evidence type="ECO:0000256" key="1">
    <source>
        <dbReference type="ARBA" id="ARBA00004496"/>
    </source>
</evidence>